<dbReference type="InterPro" id="IPR001936">
    <property type="entry name" value="RasGAP_dom"/>
</dbReference>
<proteinExistence type="predicted"/>
<evidence type="ECO:0000313" key="6">
    <source>
        <dbReference type="Proteomes" id="UP001279410"/>
    </source>
</evidence>
<dbReference type="EMBL" id="BRZM01000096">
    <property type="protein sequence ID" value="GLD66687.1"/>
    <property type="molecule type" value="Genomic_DNA"/>
</dbReference>
<evidence type="ECO:0000259" key="4">
    <source>
        <dbReference type="PROSITE" id="PS50018"/>
    </source>
</evidence>
<dbReference type="GO" id="GO:0005096">
    <property type="term" value="F:GTPase activator activity"/>
    <property type="evidence" value="ECO:0007669"/>
    <property type="project" value="UniProtKB-KW"/>
</dbReference>
<dbReference type="AlphaFoldDB" id="A0AAD3N301"/>
<reference evidence="5" key="1">
    <citation type="submission" date="2022-08" db="EMBL/GenBank/DDBJ databases">
        <title>Genome sequencing of akame (Lates japonicus).</title>
        <authorList>
            <person name="Hashiguchi Y."/>
            <person name="Takahashi H."/>
        </authorList>
    </citation>
    <scope>NUCLEOTIDE SEQUENCE</scope>
    <source>
        <strain evidence="5">Kochi</strain>
    </source>
</reference>
<gene>
    <name evidence="5" type="ORF">AKAME5_001806800</name>
</gene>
<organism evidence="5 6">
    <name type="scientific">Lates japonicus</name>
    <name type="common">Japanese lates</name>
    <dbReference type="NCBI Taxonomy" id="270547"/>
    <lineage>
        <taxon>Eukaryota</taxon>
        <taxon>Metazoa</taxon>
        <taxon>Chordata</taxon>
        <taxon>Craniata</taxon>
        <taxon>Vertebrata</taxon>
        <taxon>Euteleostomi</taxon>
        <taxon>Actinopterygii</taxon>
        <taxon>Neopterygii</taxon>
        <taxon>Teleostei</taxon>
        <taxon>Neoteleostei</taxon>
        <taxon>Acanthomorphata</taxon>
        <taxon>Carangaria</taxon>
        <taxon>Carangaria incertae sedis</taxon>
        <taxon>Centropomidae</taxon>
        <taxon>Lates</taxon>
    </lineage>
</organism>
<accession>A0AAD3N301</accession>
<protein>
    <submittedName>
        <fullName evidence="5">Neurofibromin isoform X1</fullName>
    </submittedName>
</protein>
<dbReference type="Proteomes" id="UP001279410">
    <property type="component" value="Unassembled WGS sequence"/>
</dbReference>
<name>A0AAD3N301_LATJO</name>
<dbReference type="SUPFAM" id="SSF48350">
    <property type="entry name" value="GTPase activation domain, GAP"/>
    <property type="match status" value="1"/>
</dbReference>
<comment type="caution">
    <text evidence="5">The sequence shown here is derived from an EMBL/GenBank/DDBJ whole genome shotgun (WGS) entry which is preliminary data.</text>
</comment>
<feature type="compositionally biased region" description="Polar residues" evidence="3">
    <location>
        <begin position="1"/>
        <end position="12"/>
    </location>
</feature>
<evidence type="ECO:0000256" key="2">
    <source>
        <dbReference type="ARBA" id="ARBA00022553"/>
    </source>
</evidence>
<sequence length="121" mass="13694">MSLHTSGGQQRRVQGRNMARNSDLRLETGPKETEGPDLDPTGLEPGENLEENQRNLLQITERFFQAIIGSSNEFPPQLRSVCHCLYQATCHSLLNKATRHVSVCHPRPSMRHPVTHRAWAD</sequence>
<keyword evidence="1" id="KW-0343">GTPase activation</keyword>
<dbReference type="InterPro" id="IPR008936">
    <property type="entry name" value="Rho_GTPase_activation_prot"/>
</dbReference>
<keyword evidence="6" id="KW-1185">Reference proteome</keyword>
<dbReference type="InterPro" id="IPR039360">
    <property type="entry name" value="Ras_GTPase"/>
</dbReference>
<keyword evidence="2" id="KW-0597">Phosphoprotein</keyword>
<dbReference type="Gene3D" id="1.10.506.10">
    <property type="entry name" value="GTPase Activation - p120gap, domain 1"/>
    <property type="match status" value="1"/>
</dbReference>
<evidence type="ECO:0000313" key="5">
    <source>
        <dbReference type="EMBL" id="GLD66687.1"/>
    </source>
</evidence>
<dbReference type="Pfam" id="PF00616">
    <property type="entry name" value="RasGAP"/>
    <property type="match status" value="1"/>
</dbReference>
<dbReference type="PANTHER" id="PTHR10194">
    <property type="entry name" value="RAS GTPASE-ACTIVATING PROTEINS"/>
    <property type="match status" value="1"/>
</dbReference>
<dbReference type="PANTHER" id="PTHR10194:SF142">
    <property type="entry name" value="NEUROFIBROMIN"/>
    <property type="match status" value="1"/>
</dbReference>
<feature type="region of interest" description="Disordered" evidence="3">
    <location>
        <begin position="1"/>
        <end position="54"/>
    </location>
</feature>
<evidence type="ECO:0000256" key="3">
    <source>
        <dbReference type="SAM" id="MobiDB-lite"/>
    </source>
</evidence>
<dbReference type="PROSITE" id="PS50018">
    <property type="entry name" value="RAS_GTPASE_ACTIV_2"/>
    <property type="match status" value="1"/>
</dbReference>
<evidence type="ECO:0000256" key="1">
    <source>
        <dbReference type="ARBA" id="ARBA00022468"/>
    </source>
</evidence>
<feature type="compositionally biased region" description="Basic and acidic residues" evidence="3">
    <location>
        <begin position="22"/>
        <end position="34"/>
    </location>
</feature>
<feature type="domain" description="Ras-GAP" evidence="4">
    <location>
        <begin position="16"/>
        <end position="121"/>
    </location>
</feature>